<evidence type="ECO:0000256" key="6">
    <source>
        <dbReference type="ARBA" id="ARBA00023098"/>
    </source>
</evidence>
<comment type="catalytic activity">
    <reaction evidence="10">
        <text>an acyl phosphate + sn-glycerol 3-phosphate = a 1-acyl-sn-glycero-3-phosphate + phosphate</text>
        <dbReference type="Rhea" id="RHEA:34075"/>
        <dbReference type="ChEBI" id="CHEBI:43474"/>
        <dbReference type="ChEBI" id="CHEBI:57597"/>
        <dbReference type="ChEBI" id="CHEBI:57970"/>
        <dbReference type="ChEBI" id="CHEBI:59918"/>
        <dbReference type="EC" id="2.3.1.275"/>
    </reaction>
</comment>
<gene>
    <name evidence="10" type="primary">plsY</name>
    <name evidence="11" type="ORF">SAMN02745702_02076</name>
</gene>
<evidence type="ECO:0000256" key="9">
    <source>
        <dbReference type="ARBA" id="ARBA00023264"/>
    </source>
</evidence>
<keyword evidence="5 10" id="KW-1133">Transmembrane helix</keyword>
<organism evidence="11 12">
    <name type="scientific">Desulfobaculum bizertense DSM 18034</name>
    <dbReference type="NCBI Taxonomy" id="1121442"/>
    <lineage>
        <taxon>Bacteria</taxon>
        <taxon>Pseudomonadati</taxon>
        <taxon>Thermodesulfobacteriota</taxon>
        <taxon>Desulfovibrionia</taxon>
        <taxon>Desulfovibrionales</taxon>
        <taxon>Desulfovibrionaceae</taxon>
        <taxon>Desulfobaculum</taxon>
    </lineage>
</organism>
<evidence type="ECO:0000256" key="10">
    <source>
        <dbReference type="HAMAP-Rule" id="MF_01043"/>
    </source>
</evidence>
<dbReference type="NCBIfam" id="TIGR00023">
    <property type="entry name" value="glycerol-3-phosphate 1-O-acyltransferase PlsY"/>
    <property type="match status" value="1"/>
</dbReference>
<sequence length="196" mass="20655">MLSLGWIAVTYLLGAVPFGLFVGRIFCGIDPRLDGSHNTGSTNVARLCGFRYGVLTLLFDAGKGFLPVYLASTFSDSTFFLGLVALAAVAGHVYSVFLDWKGGKAVATTVGAFLALAPGALLLSCLVFIGVVLASGFVSLGSLALVSALVLFLILSGQFGLAFFAALIAALVFYRHADNIQRLAHGTEKSWKKKKN</sequence>
<comment type="function">
    <text evidence="10">Catalyzes the transfer of an acyl group from acyl-phosphate (acyl-PO(4)) to glycerol-3-phosphate (G3P) to form lysophosphatidic acid (LPA). This enzyme utilizes acyl-phosphate as fatty acyl donor, but not acyl-CoA or acyl-ACP.</text>
</comment>
<keyword evidence="2 10" id="KW-0444">Lipid biosynthesis</keyword>
<dbReference type="Proteomes" id="UP000189733">
    <property type="component" value="Unassembled WGS sequence"/>
</dbReference>
<dbReference type="Pfam" id="PF02660">
    <property type="entry name" value="G3P_acyltransf"/>
    <property type="match status" value="1"/>
</dbReference>
<feature type="transmembrane region" description="Helical" evidence="10">
    <location>
        <begin position="110"/>
        <end position="138"/>
    </location>
</feature>
<keyword evidence="12" id="KW-1185">Reference proteome</keyword>
<comment type="pathway">
    <text evidence="10">Lipid metabolism; phospholipid metabolism.</text>
</comment>
<comment type="subunit">
    <text evidence="10">Probably interacts with PlsX.</text>
</comment>
<keyword evidence="6 10" id="KW-0443">Lipid metabolism</keyword>
<feature type="transmembrane region" description="Helical" evidence="10">
    <location>
        <begin position="6"/>
        <end position="29"/>
    </location>
</feature>
<dbReference type="OrthoDB" id="9777124at2"/>
<evidence type="ECO:0000256" key="2">
    <source>
        <dbReference type="ARBA" id="ARBA00022516"/>
    </source>
</evidence>
<evidence type="ECO:0000256" key="7">
    <source>
        <dbReference type="ARBA" id="ARBA00023136"/>
    </source>
</evidence>
<name>A0A1T4WCQ8_9BACT</name>
<comment type="similarity">
    <text evidence="10">Belongs to the PlsY family.</text>
</comment>
<keyword evidence="11" id="KW-0012">Acyltransferase</keyword>
<evidence type="ECO:0000256" key="4">
    <source>
        <dbReference type="ARBA" id="ARBA00022692"/>
    </source>
</evidence>
<evidence type="ECO:0000313" key="11">
    <source>
        <dbReference type="EMBL" id="SKA74977.1"/>
    </source>
</evidence>
<evidence type="ECO:0000256" key="5">
    <source>
        <dbReference type="ARBA" id="ARBA00022989"/>
    </source>
</evidence>
<keyword evidence="9 10" id="KW-1208">Phospholipid metabolism</keyword>
<feature type="transmembrane region" description="Helical" evidence="10">
    <location>
        <begin position="50"/>
        <end position="72"/>
    </location>
</feature>
<keyword evidence="7 10" id="KW-0472">Membrane</keyword>
<keyword evidence="3 10" id="KW-0808">Transferase</keyword>
<dbReference type="EC" id="2.3.1.275" evidence="10"/>
<keyword evidence="8 10" id="KW-0594">Phospholipid biosynthesis</keyword>
<accession>A0A1T4WCQ8</accession>
<keyword evidence="1 10" id="KW-1003">Cell membrane</keyword>
<dbReference type="PANTHER" id="PTHR30309:SF0">
    <property type="entry name" value="GLYCEROL-3-PHOSPHATE ACYLTRANSFERASE-RELATED"/>
    <property type="match status" value="1"/>
</dbReference>
<dbReference type="GO" id="GO:0008654">
    <property type="term" value="P:phospholipid biosynthetic process"/>
    <property type="evidence" value="ECO:0007669"/>
    <property type="project" value="UniProtKB-UniRule"/>
</dbReference>
<dbReference type="InterPro" id="IPR003811">
    <property type="entry name" value="G3P_acylTferase_PlsY"/>
</dbReference>
<proteinExistence type="inferred from homology"/>
<dbReference type="GO" id="GO:0005886">
    <property type="term" value="C:plasma membrane"/>
    <property type="evidence" value="ECO:0007669"/>
    <property type="project" value="UniProtKB-SubCell"/>
</dbReference>
<evidence type="ECO:0000313" key="12">
    <source>
        <dbReference type="Proteomes" id="UP000189733"/>
    </source>
</evidence>
<dbReference type="PANTHER" id="PTHR30309">
    <property type="entry name" value="INNER MEMBRANE PROTEIN YGIH"/>
    <property type="match status" value="1"/>
</dbReference>
<feature type="transmembrane region" description="Helical" evidence="10">
    <location>
        <begin position="78"/>
        <end position="98"/>
    </location>
</feature>
<evidence type="ECO:0000256" key="8">
    <source>
        <dbReference type="ARBA" id="ARBA00023209"/>
    </source>
</evidence>
<evidence type="ECO:0000256" key="3">
    <source>
        <dbReference type="ARBA" id="ARBA00022679"/>
    </source>
</evidence>
<dbReference type="AlphaFoldDB" id="A0A1T4WCQ8"/>
<evidence type="ECO:0000256" key="1">
    <source>
        <dbReference type="ARBA" id="ARBA00022475"/>
    </source>
</evidence>
<dbReference type="SMART" id="SM01207">
    <property type="entry name" value="G3P_acyltransf"/>
    <property type="match status" value="1"/>
</dbReference>
<reference evidence="11 12" key="1">
    <citation type="submission" date="2017-02" db="EMBL/GenBank/DDBJ databases">
        <authorList>
            <person name="Peterson S.W."/>
        </authorList>
    </citation>
    <scope>NUCLEOTIDE SEQUENCE [LARGE SCALE GENOMIC DNA]</scope>
    <source>
        <strain evidence="11 12">DSM 18034</strain>
    </source>
</reference>
<feature type="transmembrane region" description="Helical" evidence="10">
    <location>
        <begin position="144"/>
        <end position="174"/>
    </location>
</feature>
<protein>
    <recommendedName>
        <fullName evidence="10">Glycerol-3-phosphate acyltransferase</fullName>
    </recommendedName>
    <alternativeName>
        <fullName evidence="10">Acyl-PO4 G3P acyltransferase</fullName>
    </alternativeName>
    <alternativeName>
        <fullName evidence="10">Acyl-phosphate--glycerol-3-phosphate acyltransferase</fullName>
    </alternativeName>
    <alternativeName>
        <fullName evidence="10">G3P acyltransferase</fullName>
        <shortName evidence="10">GPAT</shortName>
        <ecNumber evidence="10">2.3.1.275</ecNumber>
    </alternativeName>
    <alternativeName>
        <fullName evidence="10">Lysophosphatidic acid synthase</fullName>
        <shortName evidence="10">LPA synthase</shortName>
    </alternativeName>
</protein>
<dbReference type="EMBL" id="FUYA01000006">
    <property type="protein sequence ID" value="SKA74977.1"/>
    <property type="molecule type" value="Genomic_DNA"/>
</dbReference>
<dbReference type="HAMAP" id="MF_01043">
    <property type="entry name" value="PlsY"/>
    <property type="match status" value="1"/>
</dbReference>
<keyword evidence="4 10" id="KW-0812">Transmembrane</keyword>
<comment type="subcellular location">
    <subcellularLocation>
        <location evidence="10">Cell membrane</location>
        <topology evidence="10">Multi-pass membrane protein</topology>
    </subcellularLocation>
</comment>
<dbReference type="STRING" id="1121442.SAMN02745702_02076"/>
<dbReference type="RefSeq" id="WP_078685357.1">
    <property type="nucleotide sequence ID" value="NZ_FUYA01000006.1"/>
</dbReference>
<dbReference type="UniPathway" id="UPA00085"/>
<dbReference type="GO" id="GO:0043772">
    <property type="term" value="F:acyl-phosphate glycerol-3-phosphate acyltransferase activity"/>
    <property type="evidence" value="ECO:0007669"/>
    <property type="project" value="UniProtKB-UniRule"/>
</dbReference>